<keyword evidence="1" id="KW-0378">Hydrolase</keyword>
<reference evidence="1 2" key="1">
    <citation type="journal article" date="2022" name="New Phytol.">
        <title>Ecological generalism drives hyperdiversity of secondary metabolite gene clusters in xylarialean endophytes.</title>
        <authorList>
            <person name="Franco M.E.E."/>
            <person name="Wisecaver J.H."/>
            <person name="Arnold A.E."/>
            <person name="Ju Y.M."/>
            <person name="Slot J.C."/>
            <person name="Ahrendt S."/>
            <person name="Moore L.P."/>
            <person name="Eastman K.E."/>
            <person name="Scott K."/>
            <person name="Konkel Z."/>
            <person name="Mondo S.J."/>
            <person name="Kuo A."/>
            <person name="Hayes R.D."/>
            <person name="Haridas S."/>
            <person name="Andreopoulos B."/>
            <person name="Riley R."/>
            <person name="LaButti K."/>
            <person name="Pangilinan J."/>
            <person name="Lipzen A."/>
            <person name="Amirebrahimi M."/>
            <person name="Yan J."/>
            <person name="Adam C."/>
            <person name="Keymanesh K."/>
            <person name="Ng V."/>
            <person name="Louie K."/>
            <person name="Northen T."/>
            <person name="Drula E."/>
            <person name="Henrissat B."/>
            <person name="Hsieh H.M."/>
            <person name="Youens-Clark K."/>
            <person name="Lutzoni F."/>
            <person name="Miadlikowska J."/>
            <person name="Eastwood D.C."/>
            <person name="Hamelin R.C."/>
            <person name="Grigoriev I.V."/>
            <person name="U'Ren J.M."/>
        </authorList>
    </citation>
    <scope>NUCLEOTIDE SEQUENCE [LARGE SCALE GENOMIC DNA]</scope>
    <source>
        <strain evidence="1 2">ER1909</strain>
    </source>
</reference>
<name>A0ACC0CZK5_9PEZI</name>
<comment type="caution">
    <text evidence="1">The sequence shown here is derived from an EMBL/GenBank/DDBJ whole genome shotgun (WGS) entry which is preliminary data.</text>
</comment>
<gene>
    <name evidence="1" type="ORF">F4821DRAFT_144944</name>
</gene>
<dbReference type="EMBL" id="MU394322">
    <property type="protein sequence ID" value="KAI6085748.1"/>
    <property type="molecule type" value="Genomic_DNA"/>
</dbReference>
<evidence type="ECO:0000313" key="2">
    <source>
        <dbReference type="Proteomes" id="UP001497680"/>
    </source>
</evidence>
<proteinExistence type="predicted"/>
<protein>
    <submittedName>
        <fullName evidence="1">P-loop containing nucleoside triphosphate hydrolase protein</fullName>
    </submittedName>
</protein>
<organism evidence="1 2">
    <name type="scientific">Hypoxylon rubiginosum</name>
    <dbReference type="NCBI Taxonomy" id="110542"/>
    <lineage>
        <taxon>Eukaryota</taxon>
        <taxon>Fungi</taxon>
        <taxon>Dikarya</taxon>
        <taxon>Ascomycota</taxon>
        <taxon>Pezizomycotina</taxon>
        <taxon>Sordariomycetes</taxon>
        <taxon>Xylariomycetidae</taxon>
        <taxon>Xylariales</taxon>
        <taxon>Hypoxylaceae</taxon>
        <taxon>Hypoxylon</taxon>
    </lineage>
</organism>
<sequence length="723" mass="80966">MFKMKKKQRTLLKRKIDQIVEKCPGISRETAEEYLKISQNDVQQAIAKFNAKGGHETDEVESQALTPKTDATNVPSVNGETAAPKGPSEVPAIIEPAAPEPVVPEPEPVAPEPAVPEFVAPEPVAPEPEAPEPEPEPVIPEPVVEKIPKFDFQQYHSLPRLPLPDRTPTPGSHSIDGFSVEGILGAIQNGYPAADLRDLLCAFKKRDANRLKEILNAEVEGFPAIFFIVETNDADLVRYWIKYGGNPNATHGPRRFPLLVFAILRGVDSRPRAAKTVETLLRLGASPDVIPEMYYDPFDQDLRGSWVADEESYLIADDTKPWCTLEVRRHLVTALSVTQRYRLWQASRLNAVSGREQTLVIRKDAEEILGLHQTIIGQAMAAYSLRKSFFMYVPTTHRWFARLIRSRHLAMPSRKPLVLLFAGPRGHGKSELANRLGYLLSSELANVDCADFKYEDELFGPKSPHQGYDLGSSLNNFLARNAGRRSIVFMDEFEKFDNAIRSTLLIPFDQGEYTDRRNTQKVDCSKTIWILSTNMFDGIIQEICEERGEASSNPNLGPEDLTLRRLLCHRLLKECMACFGAPLACRITEIIPFLPFNREEQALLADRCIMEMEAKIAEPIVKATNPDDDKLVGNVHLQMTDNAAVCSHIADNYYVPELGARSITRGVDATITNPLVNWYLEDGDDFTEDQAHAHFRVGMNKSDDVMVWPVSRALDSTTLLDLS</sequence>
<evidence type="ECO:0000313" key="1">
    <source>
        <dbReference type="EMBL" id="KAI6085748.1"/>
    </source>
</evidence>
<keyword evidence="2" id="KW-1185">Reference proteome</keyword>
<dbReference type="Proteomes" id="UP001497680">
    <property type="component" value="Unassembled WGS sequence"/>
</dbReference>
<accession>A0ACC0CZK5</accession>